<evidence type="ECO:0008006" key="4">
    <source>
        <dbReference type="Google" id="ProtNLM"/>
    </source>
</evidence>
<dbReference type="Proteomes" id="UP000016923">
    <property type="component" value="Unassembled WGS sequence"/>
</dbReference>
<dbReference type="HOGENOM" id="CLU_103881_0_0_1"/>
<dbReference type="EMBL" id="KE148148">
    <property type="protein sequence ID" value="EPE08906.1"/>
    <property type="molecule type" value="Genomic_DNA"/>
</dbReference>
<dbReference type="OrthoDB" id="3559694at2759"/>
<evidence type="ECO:0000313" key="2">
    <source>
        <dbReference type="EMBL" id="EPE08906.1"/>
    </source>
</evidence>
<accession>S3CAG0</accession>
<dbReference type="OMA" id="RILAWWT"/>
<dbReference type="AlphaFoldDB" id="S3CAG0"/>
<dbReference type="VEuPathDB" id="FungiDB:F503_04493"/>
<dbReference type="Pfam" id="PF12716">
    <property type="entry name" value="Apq12"/>
    <property type="match status" value="1"/>
</dbReference>
<keyword evidence="1" id="KW-0812">Transmembrane</keyword>
<gene>
    <name evidence="2" type="ORF">F503_04493</name>
</gene>
<proteinExistence type="predicted"/>
<organism evidence="2 3">
    <name type="scientific">Ophiostoma piceae (strain UAMH 11346)</name>
    <name type="common">Sap stain fungus</name>
    <dbReference type="NCBI Taxonomy" id="1262450"/>
    <lineage>
        <taxon>Eukaryota</taxon>
        <taxon>Fungi</taxon>
        <taxon>Dikarya</taxon>
        <taxon>Ascomycota</taxon>
        <taxon>Pezizomycotina</taxon>
        <taxon>Sordariomycetes</taxon>
        <taxon>Sordariomycetidae</taxon>
        <taxon>Ophiostomatales</taxon>
        <taxon>Ophiostomataceae</taxon>
        <taxon>Ophiostoma</taxon>
    </lineage>
</organism>
<evidence type="ECO:0000313" key="3">
    <source>
        <dbReference type="Proteomes" id="UP000016923"/>
    </source>
</evidence>
<dbReference type="InterPro" id="IPR024316">
    <property type="entry name" value="APQ12"/>
</dbReference>
<keyword evidence="3" id="KW-1185">Reference proteome</keyword>
<sequence>MDSALLDYLPPPLLVALNEYVLRDGAPLQTWSRVFASQAQRAADAVQPTTSRVAGMVSPAFASVVTPFLDRVARAAYNAPDVVVLLFVLVLVVLVLQVLSMVRRILAWWTRLLFRLLFWAGIAVVVSAVWQRGLERSAQDAAAIVGRLYGYASFVGDIWRAEYNKYQQQQVQAQAANGGGSGGGGGTYGGATYSYQQQRGGWAR</sequence>
<keyword evidence="1" id="KW-0472">Membrane</keyword>
<feature type="transmembrane region" description="Helical" evidence="1">
    <location>
        <begin position="82"/>
        <end position="100"/>
    </location>
</feature>
<name>S3CAG0_OPHP1</name>
<protein>
    <recommendedName>
        <fullName evidence="4">Nuclear pore assembly and biogenesis</fullName>
    </recommendedName>
</protein>
<keyword evidence="1" id="KW-1133">Transmembrane helix</keyword>
<reference evidence="2 3" key="1">
    <citation type="journal article" date="2013" name="BMC Genomics">
        <title>The genome and transcriptome of the pine saprophyte Ophiostoma piceae, and a comparison with the bark beetle-associated pine pathogen Grosmannia clavigera.</title>
        <authorList>
            <person name="Haridas S."/>
            <person name="Wang Y."/>
            <person name="Lim L."/>
            <person name="Massoumi Alamouti S."/>
            <person name="Jackman S."/>
            <person name="Docking R."/>
            <person name="Robertson G."/>
            <person name="Birol I."/>
            <person name="Bohlmann J."/>
            <person name="Breuil C."/>
        </authorList>
    </citation>
    <scope>NUCLEOTIDE SEQUENCE [LARGE SCALE GENOMIC DNA]</scope>
    <source>
        <strain evidence="2 3">UAMH 11346</strain>
    </source>
</reference>
<feature type="transmembrane region" description="Helical" evidence="1">
    <location>
        <begin position="112"/>
        <end position="130"/>
    </location>
</feature>
<dbReference type="eggNOG" id="ENOG502T2BZ">
    <property type="taxonomic scope" value="Eukaryota"/>
</dbReference>
<evidence type="ECO:0000256" key="1">
    <source>
        <dbReference type="SAM" id="Phobius"/>
    </source>
</evidence>